<evidence type="ECO:0000256" key="1">
    <source>
        <dbReference type="ARBA" id="ARBA00009856"/>
    </source>
</evidence>
<dbReference type="InterPro" id="IPR012942">
    <property type="entry name" value="SRR1-like"/>
</dbReference>
<dbReference type="Pfam" id="PF07985">
    <property type="entry name" value="SRR1"/>
    <property type="match status" value="1"/>
</dbReference>
<protein>
    <recommendedName>
        <fullName evidence="3">SRR1-like domain-containing protein</fullName>
    </recommendedName>
</protein>
<dbReference type="GO" id="GO:0005634">
    <property type="term" value="C:nucleus"/>
    <property type="evidence" value="ECO:0007669"/>
    <property type="project" value="TreeGrafter"/>
</dbReference>
<dbReference type="InterPro" id="IPR040044">
    <property type="entry name" value="SRR1L"/>
</dbReference>
<gene>
    <name evidence="4" type="ORF">B296_00014663</name>
</gene>
<comment type="caution">
    <text evidence="4">The sequence shown here is derived from an EMBL/GenBank/DDBJ whole genome shotgun (WGS) entry which is preliminary data.</text>
</comment>
<dbReference type="GO" id="GO:0005737">
    <property type="term" value="C:cytoplasm"/>
    <property type="evidence" value="ECO:0007669"/>
    <property type="project" value="TreeGrafter"/>
</dbReference>
<evidence type="ECO:0000313" key="5">
    <source>
        <dbReference type="Proteomes" id="UP000287651"/>
    </source>
</evidence>
<feature type="region of interest" description="Disordered" evidence="2">
    <location>
        <begin position="252"/>
        <end position="273"/>
    </location>
</feature>
<proteinExistence type="inferred from homology"/>
<evidence type="ECO:0000313" key="4">
    <source>
        <dbReference type="EMBL" id="RRT72989.1"/>
    </source>
</evidence>
<feature type="domain" description="SRR1-like" evidence="3">
    <location>
        <begin position="108"/>
        <end position="286"/>
    </location>
</feature>
<evidence type="ECO:0000259" key="3">
    <source>
        <dbReference type="Pfam" id="PF07985"/>
    </source>
</evidence>
<accession>A0A427A9V5</accession>
<feature type="compositionally biased region" description="Acidic residues" evidence="2">
    <location>
        <begin position="252"/>
        <end position="263"/>
    </location>
</feature>
<dbReference type="Proteomes" id="UP000287651">
    <property type="component" value="Unassembled WGS sequence"/>
</dbReference>
<dbReference type="EMBL" id="AMZH03003231">
    <property type="protein sequence ID" value="RRT72989.1"/>
    <property type="molecule type" value="Genomic_DNA"/>
</dbReference>
<dbReference type="PANTHER" id="PTHR28626:SF3">
    <property type="entry name" value="SRR1-LIKE PROTEIN"/>
    <property type="match status" value="1"/>
</dbReference>
<comment type="similarity">
    <text evidence="1">Belongs to the SRR1 family.</text>
</comment>
<evidence type="ECO:0000256" key="2">
    <source>
        <dbReference type="SAM" id="MobiDB-lite"/>
    </source>
</evidence>
<organism evidence="4 5">
    <name type="scientific">Ensete ventricosum</name>
    <name type="common">Abyssinian banana</name>
    <name type="synonym">Musa ensete</name>
    <dbReference type="NCBI Taxonomy" id="4639"/>
    <lineage>
        <taxon>Eukaryota</taxon>
        <taxon>Viridiplantae</taxon>
        <taxon>Streptophyta</taxon>
        <taxon>Embryophyta</taxon>
        <taxon>Tracheophyta</taxon>
        <taxon>Spermatophyta</taxon>
        <taxon>Magnoliopsida</taxon>
        <taxon>Liliopsida</taxon>
        <taxon>Zingiberales</taxon>
        <taxon>Musaceae</taxon>
        <taxon>Ensete</taxon>
    </lineage>
</organism>
<dbReference type="PANTHER" id="PTHR28626">
    <property type="entry name" value="SRR1-LIKE PROTEIN"/>
    <property type="match status" value="1"/>
</dbReference>
<feature type="compositionally biased region" description="Polar residues" evidence="2">
    <location>
        <begin position="1"/>
        <end position="15"/>
    </location>
</feature>
<sequence length="300" mass="34107">MATRNESPHPNSTEAWTVVSRRRRRSVKQQQPKRSVLPGPETLIAPPSPWIPIDSFVDRERRSKLLQRMESAIRRLECSSFYRRFLLRLRGHLVQHGLARALSSALEIRMVVYGVGSIESYDPSRLQLALAILLRRDLGLAVPSLEVFDPILSATECAVMTALNCAVVPVDERGRREVRAPTLFYMPHCEAALYDGLLEANWRPSSLNRMVVLGNSFSAYEQFVELGCCSGSASVEAAVRHLLLVRRHVTEVEMEEEEEEEETGSQGKQDDEDGIFKAFHDTSWHFFDLDDDKPMDLVKR</sequence>
<name>A0A427A9V5_ENSVE</name>
<dbReference type="AlphaFoldDB" id="A0A427A9V5"/>
<feature type="region of interest" description="Disordered" evidence="2">
    <location>
        <begin position="1"/>
        <end position="43"/>
    </location>
</feature>
<reference evidence="4 5" key="1">
    <citation type="journal article" date="2014" name="Agronomy (Basel)">
        <title>A Draft Genome Sequence for Ensete ventricosum, the Drought-Tolerant Tree Against Hunger.</title>
        <authorList>
            <person name="Harrison J."/>
            <person name="Moore K.A."/>
            <person name="Paszkiewicz K."/>
            <person name="Jones T."/>
            <person name="Grant M."/>
            <person name="Ambacheew D."/>
            <person name="Muzemil S."/>
            <person name="Studholme D.J."/>
        </authorList>
    </citation>
    <scope>NUCLEOTIDE SEQUENCE [LARGE SCALE GENOMIC DNA]</scope>
</reference>